<comment type="domain">
    <text evidence="13">The histidine box domains are involved in binding the catalytic metal ions.</text>
</comment>
<dbReference type="Proteomes" id="UP000015104">
    <property type="component" value="Unassembled WGS sequence"/>
</dbReference>
<evidence type="ECO:0000256" key="1">
    <source>
        <dbReference type="ARBA" id="ARBA00004141"/>
    </source>
</evidence>
<evidence type="ECO:0000256" key="9">
    <source>
        <dbReference type="ARBA" id="ARBA00023004"/>
    </source>
</evidence>
<feature type="transmembrane region" description="Helical" evidence="14">
    <location>
        <begin position="176"/>
        <end position="196"/>
    </location>
</feature>
<evidence type="ECO:0000256" key="6">
    <source>
        <dbReference type="ARBA" id="ARBA00022832"/>
    </source>
</evidence>
<reference evidence="17" key="1">
    <citation type="submission" date="2011-08" db="EMBL/GenBank/DDBJ databases">
        <authorList>
            <person name="Rombauts S."/>
        </authorList>
    </citation>
    <scope>NUCLEOTIDE SEQUENCE</scope>
    <source>
        <strain evidence="17">London</strain>
    </source>
</reference>
<dbReference type="AlphaFoldDB" id="T1JTD7"/>
<dbReference type="PROSITE" id="PS00476">
    <property type="entry name" value="FATTY_ACID_DESATUR_1"/>
    <property type="match status" value="1"/>
</dbReference>
<comment type="cofactor">
    <cofactor evidence="13">
        <name>Fe(2+)</name>
        <dbReference type="ChEBI" id="CHEBI:29033"/>
    </cofactor>
</comment>
<dbReference type="PANTHER" id="PTHR11351:SF31">
    <property type="entry name" value="DESATURASE 1, ISOFORM A-RELATED"/>
    <property type="match status" value="1"/>
</dbReference>
<keyword evidence="10" id="KW-0443">Lipid metabolism</keyword>
<keyword evidence="5" id="KW-0479">Metal-binding</keyword>
<dbReference type="eggNOG" id="KOG1600">
    <property type="taxonomic scope" value="Eukaryota"/>
</dbReference>
<dbReference type="GO" id="GO:0004768">
    <property type="term" value="F:stearoyl-CoA 9-desaturase activity"/>
    <property type="evidence" value="ECO:0007669"/>
    <property type="project" value="TreeGrafter"/>
</dbReference>
<evidence type="ECO:0000256" key="10">
    <source>
        <dbReference type="ARBA" id="ARBA00023098"/>
    </source>
</evidence>
<dbReference type="GO" id="GO:0005506">
    <property type="term" value="F:iron ion binding"/>
    <property type="evidence" value="ECO:0007669"/>
    <property type="project" value="TreeGrafter"/>
</dbReference>
<dbReference type="EMBL" id="CAEY01000474">
    <property type="status" value="NOT_ANNOTATED_CDS"/>
    <property type="molecule type" value="Genomic_DNA"/>
</dbReference>
<feature type="transmembrane region" description="Helical" evidence="14">
    <location>
        <begin position="7"/>
        <end position="26"/>
    </location>
</feature>
<keyword evidence="8 13" id="KW-0560">Oxidoreductase</keyword>
<organism evidence="16 17">
    <name type="scientific">Tetranychus urticae</name>
    <name type="common">Two-spotted spider mite</name>
    <dbReference type="NCBI Taxonomy" id="32264"/>
    <lineage>
        <taxon>Eukaryota</taxon>
        <taxon>Metazoa</taxon>
        <taxon>Ecdysozoa</taxon>
        <taxon>Arthropoda</taxon>
        <taxon>Chelicerata</taxon>
        <taxon>Arachnida</taxon>
        <taxon>Acari</taxon>
        <taxon>Acariformes</taxon>
        <taxon>Trombidiformes</taxon>
        <taxon>Prostigmata</taxon>
        <taxon>Eleutherengona</taxon>
        <taxon>Raphignathae</taxon>
        <taxon>Tetranychoidea</taxon>
        <taxon>Tetranychidae</taxon>
        <taxon>Tetranychus</taxon>
    </lineage>
</organism>
<evidence type="ECO:0000256" key="5">
    <source>
        <dbReference type="ARBA" id="ARBA00022723"/>
    </source>
</evidence>
<evidence type="ECO:0000256" key="2">
    <source>
        <dbReference type="ARBA" id="ARBA00009295"/>
    </source>
</evidence>
<dbReference type="PANTHER" id="PTHR11351">
    <property type="entry name" value="ACYL-COA DESATURASE"/>
    <property type="match status" value="1"/>
</dbReference>
<keyword evidence="11 14" id="KW-0472">Membrane</keyword>
<evidence type="ECO:0000256" key="12">
    <source>
        <dbReference type="ARBA" id="ARBA00023160"/>
    </source>
</evidence>
<evidence type="ECO:0000256" key="14">
    <source>
        <dbReference type="SAM" id="Phobius"/>
    </source>
</evidence>
<evidence type="ECO:0000313" key="16">
    <source>
        <dbReference type="EnsemblMetazoa" id="tetur01g13740.1"/>
    </source>
</evidence>
<dbReference type="HOGENOM" id="CLU_027359_0_0_1"/>
<dbReference type="EnsemblMetazoa" id="tetur01g13740.1">
    <property type="protein sequence ID" value="tetur01g13740.1"/>
    <property type="gene ID" value="tetur01g13740"/>
</dbReference>
<dbReference type="GO" id="GO:0005789">
    <property type="term" value="C:endoplasmic reticulum membrane"/>
    <property type="evidence" value="ECO:0007669"/>
    <property type="project" value="TreeGrafter"/>
</dbReference>
<feature type="transmembrane region" description="Helical" evidence="14">
    <location>
        <begin position="150"/>
        <end position="170"/>
    </location>
</feature>
<dbReference type="InterPro" id="IPR005804">
    <property type="entry name" value="FA_desaturase_dom"/>
</dbReference>
<keyword evidence="6" id="KW-0276">Fatty acid metabolism</keyword>
<dbReference type="InterPro" id="IPR015876">
    <property type="entry name" value="Acyl-CoA_DS"/>
</dbReference>
<feature type="domain" description="Fatty acid desaturase" evidence="15">
    <location>
        <begin position="30"/>
        <end position="237"/>
    </location>
</feature>
<accession>T1JTD7</accession>
<dbReference type="PRINTS" id="PR00075">
    <property type="entry name" value="FACDDSATRASE"/>
</dbReference>
<evidence type="ECO:0000256" key="3">
    <source>
        <dbReference type="ARBA" id="ARBA00022516"/>
    </source>
</evidence>
<evidence type="ECO:0000256" key="7">
    <source>
        <dbReference type="ARBA" id="ARBA00022989"/>
    </source>
</evidence>
<evidence type="ECO:0000259" key="15">
    <source>
        <dbReference type="Pfam" id="PF00487"/>
    </source>
</evidence>
<keyword evidence="3 13" id="KW-0444">Lipid biosynthesis</keyword>
<proteinExistence type="inferred from homology"/>
<keyword evidence="4 13" id="KW-0812">Transmembrane</keyword>
<dbReference type="CDD" id="cd03505">
    <property type="entry name" value="Delta9-FADS-like"/>
    <property type="match status" value="1"/>
</dbReference>
<comment type="similarity">
    <text evidence="2 13">Belongs to the fatty acid desaturase type 1 family.</text>
</comment>
<dbReference type="InterPro" id="IPR001522">
    <property type="entry name" value="FADS-1_CS"/>
</dbReference>
<evidence type="ECO:0000256" key="13">
    <source>
        <dbReference type="RuleBase" id="RU000581"/>
    </source>
</evidence>
<keyword evidence="12 13" id="KW-0275">Fatty acid biosynthesis</keyword>
<name>T1JTD7_TETUR</name>
<evidence type="ECO:0000256" key="8">
    <source>
        <dbReference type="ARBA" id="ARBA00023002"/>
    </source>
</evidence>
<sequence>MHIYWHYVAGYALLHVGAFYGVWLSLTEATWTTLIFTFIFYIVTGFGATAGVHRLWSHRAYKAKLPLRILLAYFNCTLYIGPIYEWCRDHRVHHKYTETNADPYNAKRGFFFSHIGWLMCKKHPDVLAAGKKIDMSDIESDPVCRFQRKYYMPLTILSCFIIPTLIPRIWGESYWVAFWVPGILRFVLQLHAGFLVNSIAHMYGRRPYDKGIFAAENHLVSWYAGGEGFHNYHHTFPWDYGASELGWRWNPAKTFIDLMSSIGMAYDLRQASPDIIKSRKERTGDCKDHGPYGYY</sequence>
<dbReference type="Pfam" id="PF00487">
    <property type="entry name" value="FA_desaturase"/>
    <property type="match status" value="1"/>
</dbReference>
<reference evidence="16" key="2">
    <citation type="submission" date="2015-06" db="UniProtKB">
        <authorList>
            <consortium name="EnsemblMetazoa"/>
        </authorList>
    </citation>
    <scope>IDENTIFICATION</scope>
</reference>
<keyword evidence="9" id="KW-0408">Iron</keyword>
<keyword evidence="17" id="KW-1185">Reference proteome</keyword>
<keyword evidence="7 14" id="KW-1133">Transmembrane helix</keyword>
<feature type="transmembrane region" description="Helical" evidence="14">
    <location>
        <begin position="32"/>
        <end position="56"/>
    </location>
</feature>
<comment type="subcellular location">
    <subcellularLocation>
        <location evidence="1">Membrane</location>
        <topology evidence="1">Multi-pass membrane protein</topology>
    </subcellularLocation>
</comment>
<evidence type="ECO:0000313" key="17">
    <source>
        <dbReference type="Proteomes" id="UP000015104"/>
    </source>
</evidence>
<evidence type="ECO:0000256" key="11">
    <source>
        <dbReference type="ARBA" id="ARBA00023136"/>
    </source>
</evidence>
<evidence type="ECO:0000256" key="4">
    <source>
        <dbReference type="ARBA" id="ARBA00022692"/>
    </source>
</evidence>
<protein>
    <recommendedName>
        <fullName evidence="15">Fatty acid desaturase domain-containing protein</fullName>
    </recommendedName>
</protein>
<dbReference type="GO" id="GO:0006636">
    <property type="term" value="P:unsaturated fatty acid biosynthetic process"/>
    <property type="evidence" value="ECO:0007669"/>
    <property type="project" value="TreeGrafter"/>
</dbReference>